<dbReference type="Pfam" id="PF00144">
    <property type="entry name" value="Beta-lactamase"/>
    <property type="match status" value="1"/>
</dbReference>
<dbReference type="KEGG" id="vgo:GJW-30_1_02843"/>
<dbReference type="InterPro" id="IPR050789">
    <property type="entry name" value="Diverse_Enzym_Activities"/>
</dbReference>
<dbReference type="Gene3D" id="3.40.710.10">
    <property type="entry name" value="DD-peptidase/beta-lactamase superfamily"/>
    <property type="match status" value="1"/>
</dbReference>
<feature type="domain" description="Beta-lactamase-related" evidence="1">
    <location>
        <begin position="8"/>
        <end position="368"/>
    </location>
</feature>
<proteinExistence type="predicted"/>
<name>A0A0S3PWP2_9BRAD</name>
<sequence>MSPFDRADAALAAAAKSRAIAGAIAIVTDRDKTLFEAVYGVRDIASGEALRQDSIFRIASMTKAIAGAAAMKLVEQGKLDLDAPIGNVLPQLAKPKVLDGFESDGTPRLRDAKRAITLRHLLTHTAGFAYEVWNADQKRYIEAVGLPSPLTRQPRSLEVPLMSDPGTRWEYGINIDWVGKAVEAVSGKSLGTYMKDEFFDPLGMSDTSYNLSPEQHARIVTLYLRHEDGSLHPQPTEVHRTDNNELGGGGLYGTARDYIAFVRMILNGGRANGRQILKPETIALMAQNHIGELTMGKMTTAAPRLSNDVDLHPEQDKKWGLSFLVNTKETKHGRKPGSLFWAGLANTYYWIDPASGVGGVLFTQLRPFADPIVLDLLGTIERATYDAIT</sequence>
<dbReference type="PANTHER" id="PTHR43283">
    <property type="entry name" value="BETA-LACTAMASE-RELATED"/>
    <property type="match status" value="1"/>
</dbReference>
<dbReference type="RefSeq" id="WP_096356393.1">
    <property type="nucleotide sequence ID" value="NZ_AP014946.1"/>
</dbReference>
<dbReference type="InterPro" id="IPR012338">
    <property type="entry name" value="Beta-lactam/transpept-like"/>
</dbReference>
<protein>
    <submittedName>
        <fullName evidence="2">Esterase EstB</fullName>
        <ecNumber evidence="2">3.1.1.-</ecNumber>
    </submittedName>
</protein>
<evidence type="ECO:0000259" key="1">
    <source>
        <dbReference type="Pfam" id="PF00144"/>
    </source>
</evidence>
<keyword evidence="3" id="KW-1185">Reference proteome</keyword>
<keyword evidence="2" id="KW-0378">Hydrolase</keyword>
<organism evidence="2 3">
    <name type="scientific">Variibacter gotjawalensis</name>
    <dbReference type="NCBI Taxonomy" id="1333996"/>
    <lineage>
        <taxon>Bacteria</taxon>
        <taxon>Pseudomonadati</taxon>
        <taxon>Pseudomonadota</taxon>
        <taxon>Alphaproteobacteria</taxon>
        <taxon>Hyphomicrobiales</taxon>
        <taxon>Nitrobacteraceae</taxon>
        <taxon>Variibacter</taxon>
    </lineage>
</organism>
<dbReference type="PANTHER" id="PTHR43283:SF3">
    <property type="entry name" value="BETA-LACTAMASE FAMILY PROTEIN (AFU_ORTHOLOGUE AFUA_5G07500)"/>
    <property type="match status" value="1"/>
</dbReference>
<reference evidence="2 3" key="1">
    <citation type="submission" date="2015-08" db="EMBL/GenBank/DDBJ databases">
        <title>Investigation of the bacterial diversity of lava forest soil.</title>
        <authorList>
            <person name="Lee J.S."/>
        </authorList>
    </citation>
    <scope>NUCLEOTIDE SEQUENCE [LARGE SCALE GENOMIC DNA]</scope>
    <source>
        <strain evidence="2 3">GJW-30</strain>
    </source>
</reference>
<dbReference type="OrthoDB" id="9808046at2"/>
<dbReference type="SUPFAM" id="SSF56601">
    <property type="entry name" value="beta-lactamase/transpeptidase-like"/>
    <property type="match status" value="1"/>
</dbReference>
<dbReference type="GO" id="GO:0016787">
    <property type="term" value="F:hydrolase activity"/>
    <property type="evidence" value="ECO:0007669"/>
    <property type="project" value="UniProtKB-KW"/>
</dbReference>
<dbReference type="Proteomes" id="UP000236884">
    <property type="component" value="Chromosome"/>
</dbReference>
<dbReference type="EC" id="3.1.1.-" evidence="2"/>
<evidence type="ECO:0000313" key="2">
    <source>
        <dbReference type="EMBL" id="BAT60307.1"/>
    </source>
</evidence>
<dbReference type="InterPro" id="IPR001466">
    <property type="entry name" value="Beta-lactam-related"/>
</dbReference>
<dbReference type="AlphaFoldDB" id="A0A0S3PWP2"/>
<evidence type="ECO:0000313" key="3">
    <source>
        <dbReference type="Proteomes" id="UP000236884"/>
    </source>
</evidence>
<dbReference type="EMBL" id="AP014946">
    <property type="protein sequence ID" value="BAT60307.1"/>
    <property type="molecule type" value="Genomic_DNA"/>
</dbReference>
<accession>A0A0S3PWP2</accession>
<gene>
    <name evidence="2" type="primary">estB_3</name>
    <name evidence="2" type="ORF">GJW-30_1_02843</name>
</gene>